<accession>A0ACB8T671</accession>
<protein>
    <submittedName>
        <fullName evidence="1">Uncharacterized protein</fullName>
    </submittedName>
</protein>
<evidence type="ECO:0000313" key="2">
    <source>
        <dbReference type="Proteomes" id="UP000814140"/>
    </source>
</evidence>
<reference evidence="1" key="2">
    <citation type="journal article" date="2022" name="New Phytol.">
        <title>Evolutionary transition to the ectomycorrhizal habit in the genomes of a hyperdiverse lineage of mushroom-forming fungi.</title>
        <authorList>
            <person name="Looney B."/>
            <person name="Miyauchi S."/>
            <person name="Morin E."/>
            <person name="Drula E."/>
            <person name="Courty P.E."/>
            <person name="Kohler A."/>
            <person name="Kuo A."/>
            <person name="LaButti K."/>
            <person name="Pangilinan J."/>
            <person name="Lipzen A."/>
            <person name="Riley R."/>
            <person name="Andreopoulos W."/>
            <person name="He G."/>
            <person name="Johnson J."/>
            <person name="Nolan M."/>
            <person name="Tritt A."/>
            <person name="Barry K.W."/>
            <person name="Grigoriev I.V."/>
            <person name="Nagy L.G."/>
            <person name="Hibbett D."/>
            <person name="Henrissat B."/>
            <person name="Matheny P.B."/>
            <person name="Labbe J."/>
            <person name="Martin F.M."/>
        </authorList>
    </citation>
    <scope>NUCLEOTIDE SEQUENCE</scope>
    <source>
        <strain evidence="1">HHB10654</strain>
    </source>
</reference>
<organism evidence="1 2">
    <name type="scientific">Artomyces pyxidatus</name>
    <dbReference type="NCBI Taxonomy" id="48021"/>
    <lineage>
        <taxon>Eukaryota</taxon>
        <taxon>Fungi</taxon>
        <taxon>Dikarya</taxon>
        <taxon>Basidiomycota</taxon>
        <taxon>Agaricomycotina</taxon>
        <taxon>Agaricomycetes</taxon>
        <taxon>Russulales</taxon>
        <taxon>Auriscalpiaceae</taxon>
        <taxon>Artomyces</taxon>
    </lineage>
</organism>
<sequence>MSIDSLSALPYDVLEHIIGHIDSRKDVLVFALLSSLFRDIAIPRHIEYREIQFSVEDLYIWKHLAQRPDLASNIRTVIIRRCQTDSWRTPKSLLPSRSPAQRKYQQSEVETLLSVMKTMTRLKSLELHTGLLWFGPHPVAVVSRILRSCVYLEHFMISGLLESWREPDTEANSIWTMPELMPIMLPNTVYLPSPPVYECLISFSRNLQVLILPNRIGWSETLAISFAECRFLNLKELNIARWKPSLGHHLLHFLQAHPDIDRLAWYGAYPFPPSVSLPRGILPALKHLTADTWAVVEAFLPGANNDTLSLDGLECISPLFCPIPSVEFDYVPHVAHGRGRTLRRLSTPSPDIVTLRGLADVFPSVTHLHVRDSGLSLRRKSGYLFRKHVLIPLGMSKRRLDITQPTIEDAVALFPELEVLGGIEFKNSAHMRRVLTRHPKLRGFENPRFR</sequence>
<evidence type="ECO:0000313" key="1">
    <source>
        <dbReference type="EMBL" id="KAI0064264.1"/>
    </source>
</evidence>
<proteinExistence type="predicted"/>
<reference evidence="1" key="1">
    <citation type="submission" date="2021-03" db="EMBL/GenBank/DDBJ databases">
        <authorList>
            <consortium name="DOE Joint Genome Institute"/>
            <person name="Ahrendt S."/>
            <person name="Looney B.P."/>
            <person name="Miyauchi S."/>
            <person name="Morin E."/>
            <person name="Drula E."/>
            <person name="Courty P.E."/>
            <person name="Chicoki N."/>
            <person name="Fauchery L."/>
            <person name="Kohler A."/>
            <person name="Kuo A."/>
            <person name="Labutti K."/>
            <person name="Pangilinan J."/>
            <person name="Lipzen A."/>
            <person name="Riley R."/>
            <person name="Andreopoulos W."/>
            <person name="He G."/>
            <person name="Johnson J."/>
            <person name="Barry K.W."/>
            <person name="Grigoriev I.V."/>
            <person name="Nagy L."/>
            <person name="Hibbett D."/>
            <person name="Henrissat B."/>
            <person name="Matheny P.B."/>
            <person name="Labbe J."/>
            <person name="Martin F."/>
        </authorList>
    </citation>
    <scope>NUCLEOTIDE SEQUENCE</scope>
    <source>
        <strain evidence="1">HHB10654</strain>
    </source>
</reference>
<keyword evidence="2" id="KW-1185">Reference proteome</keyword>
<dbReference type="EMBL" id="MU277199">
    <property type="protein sequence ID" value="KAI0064264.1"/>
    <property type="molecule type" value="Genomic_DNA"/>
</dbReference>
<name>A0ACB8T671_9AGAM</name>
<comment type="caution">
    <text evidence="1">The sequence shown here is derived from an EMBL/GenBank/DDBJ whole genome shotgun (WGS) entry which is preliminary data.</text>
</comment>
<dbReference type="Proteomes" id="UP000814140">
    <property type="component" value="Unassembled WGS sequence"/>
</dbReference>
<gene>
    <name evidence="1" type="ORF">BV25DRAFT_1914482</name>
</gene>